<keyword evidence="6 7" id="KW-0472">Membrane</keyword>
<keyword evidence="10" id="KW-1185">Reference proteome</keyword>
<dbReference type="InterPro" id="IPR003838">
    <property type="entry name" value="ABC3_permease_C"/>
</dbReference>
<organism evidence="9 10">
    <name type="scientific">Archangium lansingense</name>
    <dbReference type="NCBI Taxonomy" id="2995310"/>
    <lineage>
        <taxon>Bacteria</taxon>
        <taxon>Pseudomonadati</taxon>
        <taxon>Myxococcota</taxon>
        <taxon>Myxococcia</taxon>
        <taxon>Myxococcales</taxon>
        <taxon>Cystobacterineae</taxon>
        <taxon>Archangiaceae</taxon>
        <taxon>Archangium</taxon>
    </lineage>
</organism>
<evidence type="ECO:0000256" key="4">
    <source>
        <dbReference type="ARBA" id="ARBA00022692"/>
    </source>
</evidence>
<feature type="transmembrane region" description="Helical" evidence="7">
    <location>
        <begin position="293"/>
        <end position="320"/>
    </location>
</feature>
<gene>
    <name evidence="9" type="ORF">OV287_13595</name>
</gene>
<comment type="subcellular location">
    <subcellularLocation>
        <location evidence="1">Cell membrane</location>
        <topology evidence="1">Multi-pass membrane protein</topology>
    </subcellularLocation>
</comment>
<protein>
    <submittedName>
        <fullName evidence="9">FtsX-like permease family protein</fullName>
    </submittedName>
</protein>
<evidence type="ECO:0000256" key="7">
    <source>
        <dbReference type="SAM" id="Phobius"/>
    </source>
</evidence>
<evidence type="ECO:0000313" key="9">
    <source>
        <dbReference type="EMBL" id="MCY1075520.1"/>
    </source>
</evidence>
<dbReference type="InterPro" id="IPR051447">
    <property type="entry name" value="Lipoprotein-release_system"/>
</dbReference>
<evidence type="ECO:0000256" key="3">
    <source>
        <dbReference type="ARBA" id="ARBA00022475"/>
    </source>
</evidence>
<dbReference type="EMBL" id="JAPNKA010000001">
    <property type="protein sequence ID" value="MCY1075520.1"/>
    <property type="molecule type" value="Genomic_DNA"/>
</dbReference>
<feature type="domain" description="ABC3 transporter permease C-terminal" evidence="8">
    <location>
        <begin position="300"/>
        <end position="425"/>
    </location>
</feature>
<proteinExistence type="inferred from homology"/>
<keyword evidence="4 7" id="KW-0812">Transmembrane</keyword>
<evidence type="ECO:0000256" key="5">
    <source>
        <dbReference type="ARBA" id="ARBA00022989"/>
    </source>
</evidence>
<keyword evidence="3" id="KW-1003">Cell membrane</keyword>
<dbReference type="RefSeq" id="WP_267534451.1">
    <property type="nucleotide sequence ID" value="NZ_JAPNKA010000001.1"/>
</dbReference>
<dbReference type="PANTHER" id="PTHR30489:SF0">
    <property type="entry name" value="LIPOPROTEIN-RELEASING SYSTEM TRANSMEMBRANE PROTEIN LOLE"/>
    <property type="match status" value="1"/>
</dbReference>
<dbReference type="Proteomes" id="UP001207654">
    <property type="component" value="Unassembled WGS sequence"/>
</dbReference>
<comment type="similarity">
    <text evidence="2">Belongs to the ABC-4 integral membrane protein family. LolC/E subfamily.</text>
</comment>
<feature type="transmembrane region" description="Helical" evidence="7">
    <location>
        <begin position="394"/>
        <end position="418"/>
    </location>
</feature>
<evidence type="ECO:0000259" key="8">
    <source>
        <dbReference type="Pfam" id="PF02687"/>
    </source>
</evidence>
<reference evidence="9 10" key="1">
    <citation type="submission" date="2022-11" db="EMBL/GenBank/DDBJ databases">
        <title>Minimal conservation of predation-associated metabolite biosynthetic gene clusters underscores biosynthetic potential of Myxococcota including descriptions for ten novel species: Archangium lansinium sp. nov., Myxococcus landrumus sp. nov., Nannocystis bai.</title>
        <authorList>
            <person name="Ahearne A."/>
            <person name="Stevens C."/>
            <person name="Phillips K."/>
        </authorList>
    </citation>
    <scope>NUCLEOTIDE SEQUENCE [LARGE SCALE GENOMIC DNA]</scope>
    <source>
        <strain evidence="9 10">MIWBW</strain>
    </source>
</reference>
<name>A0ABT4A1L4_9BACT</name>
<evidence type="ECO:0000313" key="10">
    <source>
        <dbReference type="Proteomes" id="UP001207654"/>
    </source>
</evidence>
<evidence type="ECO:0000256" key="2">
    <source>
        <dbReference type="ARBA" id="ARBA00005236"/>
    </source>
</evidence>
<keyword evidence="5 7" id="KW-1133">Transmembrane helix</keyword>
<dbReference type="Pfam" id="PF02687">
    <property type="entry name" value="FtsX"/>
    <property type="match status" value="1"/>
</dbReference>
<evidence type="ECO:0000256" key="6">
    <source>
        <dbReference type="ARBA" id="ARBA00023136"/>
    </source>
</evidence>
<feature type="transmembrane region" description="Helical" evidence="7">
    <location>
        <begin position="341"/>
        <end position="374"/>
    </location>
</feature>
<feature type="transmembrane region" description="Helical" evidence="7">
    <location>
        <begin position="20"/>
        <end position="39"/>
    </location>
</feature>
<accession>A0ABT4A1L4</accession>
<evidence type="ECO:0000256" key="1">
    <source>
        <dbReference type="ARBA" id="ARBA00004651"/>
    </source>
</evidence>
<comment type="caution">
    <text evidence="9">The sequence shown here is derived from an EMBL/GenBank/DDBJ whole genome shotgun (WGS) entry which is preliminary data.</text>
</comment>
<dbReference type="PANTHER" id="PTHR30489">
    <property type="entry name" value="LIPOPROTEIN-RELEASING SYSTEM TRANSMEMBRANE PROTEIN LOLE"/>
    <property type="match status" value="1"/>
</dbReference>
<sequence>MLAVLRIALRNLLLHRERGLLLFCVISGASALLVGVMALKTGVAATQREVVTTFLSGDLNIGGYFKVHPDSIAPVIGDAPRVRAVAEPLLPAECRLRERGRGQATAGAGRYRAGSYMMGLDVTREQDSLHHFKLKEGTLQSLEKPRTVALSTQLAERLRVKQGDITTLFMQTAGGKRNALDVEVVALTERAGLLGESAGILVSNATLRELGGYQPRAAGVFQLTCGETTDVDALAGRLREALRQAGFEVLPASHEAYGDKLTPLLREGWAGQRLDVSTWEDESSFLSFINDGLSALTFLVGMLVFGLVVVGLFVSLNVAVRERTREIGTLRAMGMQRPAVVGMFVLEGLLLGLVASSLGGALAAVGCTFLQGSVTLPEALAGFLFSGTLPLEPHLSQVVSAVVLVTVAAGLASILPAARAASLPPRSAMESL</sequence>